<evidence type="ECO:0000256" key="3">
    <source>
        <dbReference type="ARBA" id="ARBA00013208"/>
    </source>
</evidence>
<keyword evidence="5 8" id="KW-0645">Protease</keyword>
<dbReference type="InterPro" id="IPR019756">
    <property type="entry name" value="Pept_S26A_signal_pept_1_Ser-AS"/>
</dbReference>
<dbReference type="STRING" id="709839.TSA66_07325"/>
<feature type="active site" evidence="7">
    <location>
        <position position="92"/>
    </location>
</feature>
<reference evidence="11 12" key="1">
    <citation type="submission" date="2014-12" db="EMBL/GenBank/DDBJ databases">
        <title>Denitrispirillum autotrophicum gen. nov., sp. nov., Denitrifying, Facultatively Autotrophic Bacteria Isolated from Rice Paddy Soil.</title>
        <authorList>
            <person name="Ishii S."/>
            <person name="Ashida N."/>
            <person name="Ohno H."/>
            <person name="Otsuka S."/>
            <person name="Yokota A."/>
            <person name="Senoo K."/>
        </authorList>
    </citation>
    <scope>NUCLEOTIDE SEQUENCE [LARGE SCALE GENOMIC DNA]</scope>
    <source>
        <strain evidence="11 12">TSA66</strain>
    </source>
</reference>
<proteinExistence type="inferred from homology"/>
<evidence type="ECO:0000256" key="5">
    <source>
        <dbReference type="ARBA" id="ARBA00022670"/>
    </source>
</evidence>
<dbReference type="GO" id="GO:0010027">
    <property type="term" value="P:thylakoid membrane organization"/>
    <property type="evidence" value="ECO:0007669"/>
    <property type="project" value="TreeGrafter"/>
</dbReference>
<comment type="catalytic activity">
    <reaction evidence="1 8">
        <text>Cleavage of hydrophobic, N-terminal signal or leader sequences from secreted and periplasmic proteins.</text>
        <dbReference type="EC" id="3.4.21.89"/>
    </reaction>
</comment>
<dbReference type="AlphaFoldDB" id="A0A0C2BQJ4"/>
<feature type="active site" evidence="7">
    <location>
        <position position="38"/>
    </location>
</feature>
<dbReference type="EC" id="3.4.21.89" evidence="3 8"/>
<protein>
    <recommendedName>
        <fullName evidence="4 8">Signal peptidase I</fullName>
        <ecNumber evidence="3 8">3.4.21.89</ecNumber>
    </recommendedName>
</protein>
<sequence length="226" mass="25226">MLALRNRIAENKGFLFFMFGMIMVRSAVADWYGVPSGSMYPTLMIGDRIVTDRLAYDVKLPFTDVIIHHIADPRRGDIVTFTSPEDGNRLVKRLVALPGDVVEMRGEQLIINGVQASYGQAGPDVISRLSPDYAGPQLVLSEQILGSQRPIIVMPERKALRSFGPVTVPPGQYLMLGDNRDNSKDSRYIGFVSRELISGQVKRVAFSFDTSRYYLPRMDRIGAALQ</sequence>
<dbReference type="RefSeq" id="WP_040042315.1">
    <property type="nucleotide sequence ID" value="NZ_JWJG01000028.1"/>
</dbReference>
<dbReference type="PANTHER" id="PTHR43390:SF1">
    <property type="entry name" value="CHLOROPLAST PROCESSING PEPTIDASE"/>
    <property type="match status" value="1"/>
</dbReference>
<comment type="subcellular location">
    <subcellularLocation>
        <location evidence="9">Membrane</location>
        <topology evidence="9">Single-pass type II membrane protein</topology>
    </subcellularLocation>
</comment>
<dbReference type="Pfam" id="PF10502">
    <property type="entry name" value="Peptidase_S26"/>
    <property type="match status" value="1"/>
</dbReference>
<evidence type="ECO:0000256" key="8">
    <source>
        <dbReference type="RuleBase" id="RU003993"/>
    </source>
</evidence>
<evidence type="ECO:0000313" key="11">
    <source>
        <dbReference type="EMBL" id="KIF83555.1"/>
    </source>
</evidence>
<accession>A0A0C2BQJ4</accession>
<dbReference type="PANTHER" id="PTHR43390">
    <property type="entry name" value="SIGNAL PEPTIDASE I"/>
    <property type="match status" value="1"/>
</dbReference>
<dbReference type="InterPro" id="IPR000223">
    <property type="entry name" value="Pept_S26A_signal_pept_1"/>
</dbReference>
<gene>
    <name evidence="11" type="ORF">TSA66_07325</name>
</gene>
<dbReference type="PROSITE" id="PS00761">
    <property type="entry name" value="SPASE_I_3"/>
    <property type="match status" value="1"/>
</dbReference>
<keyword evidence="6 8" id="KW-0378">Hydrolase</keyword>
<dbReference type="InterPro" id="IPR019758">
    <property type="entry name" value="Pept_S26A_signal_pept_1_CS"/>
</dbReference>
<evidence type="ECO:0000259" key="10">
    <source>
        <dbReference type="Pfam" id="PF10502"/>
    </source>
</evidence>
<evidence type="ECO:0000313" key="12">
    <source>
        <dbReference type="Proteomes" id="UP000031572"/>
    </source>
</evidence>
<dbReference type="EMBL" id="JWJG01000028">
    <property type="protein sequence ID" value="KIF83555.1"/>
    <property type="molecule type" value="Genomic_DNA"/>
</dbReference>
<comment type="similarity">
    <text evidence="2 9">Belongs to the peptidase S26 family.</text>
</comment>
<dbReference type="GO" id="GO:0009003">
    <property type="term" value="F:signal peptidase activity"/>
    <property type="evidence" value="ECO:0007669"/>
    <property type="project" value="UniProtKB-EC"/>
</dbReference>
<dbReference type="Proteomes" id="UP000031572">
    <property type="component" value="Unassembled WGS sequence"/>
</dbReference>
<dbReference type="GO" id="GO:0006465">
    <property type="term" value="P:signal peptide processing"/>
    <property type="evidence" value="ECO:0007669"/>
    <property type="project" value="InterPro"/>
</dbReference>
<evidence type="ECO:0000256" key="2">
    <source>
        <dbReference type="ARBA" id="ARBA00009370"/>
    </source>
</evidence>
<feature type="domain" description="Peptidase S26" evidence="10">
    <location>
        <begin position="16"/>
        <end position="202"/>
    </location>
</feature>
<evidence type="ECO:0000256" key="6">
    <source>
        <dbReference type="ARBA" id="ARBA00022801"/>
    </source>
</evidence>
<keyword evidence="12" id="KW-1185">Reference proteome</keyword>
<evidence type="ECO:0000256" key="9">
    <source>
        <dbReference type="RuleBase" id="RU362042"/>
    </source>
</evidence>
<dbReference type="InterPro" id="IPR019533">
    <property type="entry name" value="Peptidase_S26"/>
</dbReference>
<dbReference type="PROSITE" id="PS00760">
    <property type="entry name" value="SPASE_I_2"/>
    <property type="match status" value="1"/>
</dbReference>
<dbReference type="CDD" id="cd06530">
    <property type="entry name" value="S26_SPase_I"/>
    <property type="match status" value="1"/>
</dbReference>
<dbReference type="Gene3D" id="2.10.109.10">
    <property type="entry name" value="Umud Fragment, subunit A"/>
    <property type="match status" value="1"/>
</dbReference>
<dbReference type="SUPFAM" id="SSF51306">
    <property type="entry name" value="LexA/Signal peptidase"/>
    <property type="match status" value="1"/>
</dbReference>
<dbReference type="PRINTS" id="PR00727">
    <property type="entry name" value="LEADERPTASE"/>
</dbReference>
<dbReference type="GO" id="GO:0004252">
    <property type="term" value="F:serine-type endopeptidase activity"/>
    <property type="evidence" value="ECO:0007669"/>
    <property type="project" value="InterPro"/>
</dbReference>
<dbReference type="InterPro" id="IPR036286">
    <property type="entry name" value="LexA/Signal_pep-like_sf"/>
</dbReference>
<evidence type="ECO:0000256" key="7">
    <source>
        <dbReference type="PIRSR" id="PIRSR600223-1"/>
    </source>
</evidence>
<evidence type="ECO:0000256" key="4">
    <source>
        <dbReference type="ARBA" id="ARBA00019232"/>
    </source>
</evidence>
<comment type="caution">
    <text evidence="11">The sequence shown here is derived from an EMBL/GenBank/DDBJ whole genome shotgun (WGS) entry which is preliminary data.</text>
</comment>
<dbReference type="NCBIfam" id="TIGR02227">
    <property type="entry name" value="sigpep_I_bact"/>
    <property type="match status" value="1"/>
</dbReference>
<dbReference type="GO" id="GO:0016020">
    <property type="term" value="C:membrane"/>
    <property type="evidence" value="ECO:0007669"/>
    <property type="project" value="UniProtKB-SubCell"/>
</dbReference>
<dbReference type="OrthoDB" id="9815782at2"/>
<organism evidence="11 12">
    <name type="scientific">Noviherbaspirillum autotrophicum</name>
    <dbReference type="NCBI Taxonomy" id="709839"/>
    <lineage>
        <taxon>Bacteria</taxon>
        <taxon>Pseudomonadati</taxon>
        <taxon>Pseudomonadota</taxon>
        <taxon>Betaproteobacteria</taxon>
        <taxon>Burkholderiales</taxon>
        <taxon>Oxalobacteraceae</taxon>
        <taxon>Noviherbaspirillum</taxon>
    </lineage>
</organism>
<name>A0A0C2BQJ4_9BURK</name>
<evidence type="ECO:0000256" key="1">
    <source>
        <dbReference type="ARBA" id="ARBA00000677"/>
    </source>
</evidence>
<dbReference type="PROSITE" id="PS00501">
    <property type="entry name" value="SPASE_I_1"/>
    <property type="match status" value="1"/>
</dbReference>
<dbReference type="InterPro" id="IPR019757">
    <property type="entry name" value="Pept_S26A_signal_pept_1_Lys-AS"/>
</dbReference>